<reference evidence="5" key="1">
    <citation type="journal article" date="2017" name="Acta Aliment.">
        <title>Plant polysaccharide degrading enzyme system of Thermpbifida cellulosilytica TB100 revealed by de novo genome project data.</title>
        <authorList>
            <person name="Toth A."/>
            <person name="Baka E."/>
            <person name="Luzics S."/>
            <person name="Bata-Vidacs I."/>
            <person name="Nagy I."/>
            <person name="Balint B."/>
            <person name="Herceg R."/>
            <person name="Olasz F."/>
            <person name="Wilk T."/>
            <person name="Nagy T."/>
            <person name="Kriszt B."/>
            <person name="Nagy I."/>
            <person name="Kukolya J."/>
        </authorList>
    </citation>
    <scope>NUCLEOTIDE SEQUENCE [LARGE SCALE GENOMIC DNA]</scope>
    <source>
        <strain evidence="5">TB100</strain>
    </source>
</reference>
<dbReference type="STRING" id="665004.AC529_02705"/>
<name>A0A147KLW8_THECS</name>
<dbReference type="RefSeq" id="WP_068754599.1">
    <property type="nucleotide sequence ID" value="NZ_KQ950180.1"/>
</dbReference>
<evidence type="ECO:0000313" key="5">
    <source>
        <dbReference type="Proteomes" id="UP000074382"/>
    </source>
</evidence>
<feature type="transmembrane region" description="Helical" evidence="2">
    <location>
        <begin position="184"/>
        <end position="210"/>
    </location>
</feature>
<protein>
    <recommendedName>
        <fullName evidence="3">DUF3566 domain-containing protein</fullName>
    </recommendedName>
</protein>
<keyword evidence="5" id="KW-1185">Reference proteome</keyword>
<feature type="compositionally biased region" description="Polar residues" evidence="1">
    <location>
        <begin position="12"/>
        <end position="22"/>
    </location>
</feature>
<feature type="domain" description="DUF3566" evidence="3">
    <location>
        <begin position="105"/>
        <end position="226"/>
    </location>
</feature>
<evidence type="ECO:0000313" key="4">
    <source>
        <dbReference type="EMBL" id="KUP98231.1"/>
    </source>
</evidence>
<gene>
    <name evidence="4" type="ORF">AC529_02705</name>
</gene>
<dbReference type="InterPro" id="IPR021949">
    <property type="entry name" value="DUF3566_TM"/>
</dbReference>
<accession>A0A147KLW8</accession>
<evidence type="ECO:0000259" key="3">
    <source>
        <dbReference type="Pfam" id="PF12089"/>
    </source>
</evidence>
<comment type="caution">
    <text evidence="4">The sequence shown here is derived from an EMBL/GenBank/DDBJ whole genome shotgun (WGS) entry which is preliminary data.</text>
</comment>
<dbReference type="AlphaFoldDB" id="A0A147KLW8"/>
<evidence type="ECO:0000256" key="2">
    <source>
        <dbReference type="SAM" id="Phobius"/>
    </source>
</evidence>
<dbReference type="Pfam" id="PF12089">
    <property type="entry name" value="DUF3566"/>
    <property type="match status" value="1"/>
</dbReference>
<evidence type="ECO:0000256" key="1">
    <source>
        <dbReference type="SAM" id="MobiDB-lite"/>
    </source>
</evidence>
<dbReference type="Proteomes" id="UP000074382">
    <property type="component" value="Unassembled WGS sequence"/>
</dbReference>
<feature type="compositionally biased region" description="Polar residues" evidence="1">
    <location>
        <begin position="29"/>
        <end position="47"/>
    </location>
</feature>
<dbReference type="EMBL" id="LGEM01000014">
    <property type="protein sequence ID" value="KUP98231.1"/>
    <property type="molecule type" value="Genomic_DNA"/>
</dbReference>
<keyword evidence="2" id="KW-0812">Transmembrane</keyword>
<dbReference type="PATRIC" id="fig|665004.4.peg.1302"/>
<keyword evidence="2" id="KW-0472">Membrane</keyword>
<keyword evidence="2" id="KW-1133">Transmembrane helix</keyword>
<dbReference type="OrthoDB" id="3240216at2"/>
<sequence length="228" mass="23272">MSDNAQRESAALESSNTGSEQSGADAAMTSENDAPDNTTFGSATGSDTVRGAEDSGSSAVTGETQGGTDTDEPPSSEATQGDSAMAAEAAAAPPGTDGKTVRTARKAHLTLSRIEPWSVMKFSFVISLVCFIVLFVAVAVLYTGLAYLGVFDAVTELVSSLTEGDDGGDDLNLDPASWFSPTRVLGYTALLGALNVILITALATIGAMLYNLAADLVGGLDVTLSETE</sequence>
<organism evidence="4 5">
    <name type="scientific">Thermobifida cellulosilytica TB100</name>
    <dbReference type="NCBI Taxonomy" id="665004"/>
    <lineage>
        <taxon>Bacteria</taxon>
        <taxon>Bacillati</taxon>
        <taxon>Actinomycetota</taxon>
        <taxon>Actinomycetes</taxon>
        <taxon>Streptosporangiales</taxon>
        <taxon>Nocardiopsidaceae</taxon>
        <taxon>Thermobifida</taxon>
    </lineage>
</organism>
<feature type="region of interest" description="Disordered" evidence="1">
    <location>
        <begin position="1"/>
        <end position="101"/>
    </location>
</feature>
<feature type="transmembrane region" description="Helical" evidence="2">
    <location>
        <begin position="122"/>
        <end position="150"/>
    </location>
</feature>
<proteinExistence type="predicted"/>